<feature type="compositionally biased region" description="Basic residues" evidence="1">
    <location>
        <begin position="158"/>
        <end position="181"/>
    </location>
</feature>
<feature type="chain" id="PRO_5027087288" evidence="2">
    <location>
        <begin position="34"/>
        <end position="181"/>
    </location>
</feature>
<accession>A0A6J1M6Q5</accession>
<evidence type="ECO:0000313" key="4">
    <source>
        <dbReference type="RefSeq" id="XP_023174061.2"/>
    </source>
</evidence>
<reference evidence="4" key="1">
    <citation type="submission" date="2025-08" db="UniProtKB">
        <authorList>
            <consortium name="RefSeq"/>
        </authorList>
    </citation>
    <scope>IDENTIFICATION</scope>
    <source>
        <strain evidence="4">15085-1641.00</strain>
        <tissue evidence="4">Whole body</tissue>
    </source>
</reference>
<evidence type="ECO:0000313" key="3">
    <source>
        <dbReference type="Proteomes" id="UP000504633"/>
    </source>
</evidence>
<evidence type="ECO:0000256" key="2">
    <source>
        <dbReference type="SAM" id="SignalP"/>
    </source>
</evidence>
<organism evidence="3 4">
    <name type="scientific">Drosophila hydei</name>
    <name type="common">Fruit fly</name>
    <dbReference type="NCBI Taxonomy" id="7224"/>
    <lineage>
        <taxon>Eukaryota</taxon>
        <taxon>Metazoa</taxon>
        <taxon>Ecdysozoa</taxon>
        <taxon>Arthropoda</taxon>
        <taxon>Hexapoda</taxon>
        <taxon>Insecta</taxon>
        <taxon>Pterygota</taxon>
        <taxon>Neoptera</taxon>
        <taxon>Endopterygota</taxon>
        <taxon>Diptera</taxon>
        <taxon>Brachycera</taxon>
        <taxon>Muscomorpha</taxon>
        <taxon>Ephydroidea</taxon>
        <taxon>Drosophilidae</taxon>
        <taxon>Drosophila</taxon>
    </lineage>
</organism>
<dbReference type="OrthoDB" id="7870173at2759"/>
<proteinExistence type="predicted"/>
<name>A0A6J1M6Q5_DROHY</name>
<dbReference type="OMA" id="FRGLFPQ"/>
<gene>
    <name evidence="4" type="primary">LOC111601624</name>
</gene>
<keyword evidence="2" id="KW-0732">Signal</keyword>
<keyword evidence="3" id="KW-1185">Reference proteome</keyword>
<dbReference type="GeneID" id="111601624"/>
<dbReference type="RefSeq" id="XP_023174061.2">
    <property type="nucleotide sequence ID" value="XM_023318293.2"/>
</dbReference>
<feature type="signal peptide" evidence="2">
    <location>
        <begin position="1"/>
        <end position="33"/>
    </location>
</feature>
<dbReference type="KEGG" id="dhe:111601624"/>
<evidence type="ECO:0000256" key="1">
    <source>
        <dbReference type="SAM" id="MobiDB-lite"/>
    </source>
</evidence>
<protein>
    <submittedName>
        <fullName evidence="4">Uncharacterized protein LOC111601624</fullName>
    </submittedName>
</protein>
<sequence length="181" mass="20777">MPSDAPARAGPTTRPRSVGKWMLALLLLQLQMAGTIRIGYRLPQSAGRSAGGTDVGSGRDLFKKFLLFRGLFPQEPTRENIIVIPQASSTFTTPTTTTTTTTSIVNGTSTRRWRNLEYVKEQPVTTQSTAQMPDEVGLQQRITRRRKPNTKTSNNNQQRRHKKKRRHRHIHKRQRRHQQRR</sequence>
<dbReference type="AlphaFoldDB" id="A0A6J1M6Q5"/>
<dbReference type="Proteomes" id="UP000504633">
    <property type="component" value="Unplaced"/>
</dbReference>
<feature type="region of interest" description="Disordered" evidence="1">
    <location>
        <begin position="122"/>
        <end position="181"/>
    </location>
</feature>